<evidence type="ECO:0000313" key="8">
    <source>
        <dbReference type="Proteomes" id="UP000694410"/>
    </source>
</evidence>
<name>A0A8C0Z8J2_CYACU</name>
<accession>A0A8C0Z8J2</accession>
<proteinExistence type="predicted"/>
<dbReference type="PANTHER" id="PTHR21312">
    <property type="entry name" value="SERINE PROTEASE INHIBITOR"/>
    <property type="match status" value="1"/>
</dbReference>
<dbReference type="AlphaFoldDB" id="A0A8C0Z8J2"/>
<dbReference type="PROSITE" id="PS00282">
    <property type="entry name" value="KAZAL_1"/>
    <property type="match status" value="1"/>
</dbReference>
<protein>
    <recommendedName>
        <fullName evidence="6">Kazal-like domain-containing protein</fullName>
    </recommendedName>
</protein>
<keyword evidence="4" id="KW-0722">Serine protease inhibitor</keyword>
<dbReference type="Proteomes" id="UP000694410">
    <property type="component" value="Unplaced"/>
</dbReference>
<dbReference type="Ensembl" id="ENSCCET00000003345.1">
    <property type="protein sequence ID" value="ENSCCEP00000001949.1"/>
    <property type="gene ID" value="ENSCCEG00000002284.1"/>
</dbReference>
<dbReference type="InterPro" id="IPR002350">
    <property type="entry name" value="Kazal_dom"/>
</dbReference>
<feature type="domain" description="Kazal-like" evidence="6">
    <location>
        <begin position="1"/>
        <end position="53"/>
    </location>
</feature>
<dbReference type="GO" id="GO:0005576">
    <property type="term" value="C:extracellular region"/>
    <property type="evidence" value="ECO:0007669"/>
    <property type="project" value="UniProtKB-SubCell"/>
</dbReference>
<reference evidence="7" key="2">
    <citation type="submission" date="2025-09" db="UniProtKB">
        <authorList>
            <consortium name="Ensembl"/>
        </authorList>
    </citation>
    <scope>IDENTIFICATION</scope>
</reference>
<evidence type="ECO:0000259" key="6">
    <source>
        <dbReference type="PROSITE" id="PS51465"/>
    </source>
</evidence>
<keyword evidence="3" id="KW-0646">Protease inhibitor</keyword>
<dbReference type="InterPro" id="IPR036058">
    <property type="entry name" value="Kazal_dom_sf"/>
</dbReference>
<evidence type="ECO:0000313" key="7">
    <source>
        <dbReference type="Ensembl" id="ENSCCEP00000001949.1"/>
    </source>
</evidence>
<dbReference type="SUPFAM" id="SSF100895">
    <property type="entry name" value="Kazal-type serine protease inhibitors"/>
    <property type="match status" value="1"/>
</dbReference>
<evidence type="ECO:0000256" key="2">
    <source>
        <dbReference type="ARBA" id="ARBA00022525"/>
    </source>
</evidence>
<keyword evidence="5" id="KW-1015">Disulfide bond</keyword>
<evidence type="ECO:0000256" key="4">
    <source>
        <dbReference type="ARBA" id="ARBA00022900"/>
    </source>
</evidence>
<dbReference type="GO" id="GO:0004867">
    <property type="term" value="F:serine-type endopeptidase inhibitor activity"/>
    <property type="evidence" value="ECO:0007669"/>
    <property type="project" value="UniProtKB-KW"/>
</dbReference>
<comment type="subcellular location">
    <subcellularLocation>
        <location evidence="1">Secreted</location>
    </subcellularLocation>
</comment>
<evidence type="ECO:0000256" key="3">
    <source>
        <dbReference type="ARBA" id="ARBA00022690"/>
    </source>
</evidence>
<dbReference type="PROSITE" id="PS51465">
    <property type="entry name" value="KAZAL_2"/>
    <property type="match status" value="1"/>
</dbReference>
<evidence type="ECO:0000256" key="1">
    <source>
        <dbReference type="ARBA" id="ARBA00004613"/>
    </source>
</evidence>
<dbReference type="PANTHER" id="PTHR21312:SF28">
    <property type="entry name" value="OVOINHIBITOR-RELATED"/>
    <property type="match status" value="1"/>
</dbReference>
<organism evidence="7 8">
    <name type="scientific">Cyanistes caeruleus</name>
    <name type="common">Eurasian blue tit</name>
    <name type="synonym">Parus caeruleus</name>
    <dbReference type="NCBI Taxonomy" id="156563"/>
    <lineage>
        <taxon>Eukaryota</taxon>
        <taxon>Metazoa</taxon>
        <taxon>Chordata</taxon>
        <taxon>Craniata</taxon>
        <taxon>Vertebrata</taxon>
        <taxon>Euteleostomi</taxon>
        <taxon>Archelosauria</taxon>
        <taxon>Archosauria</taxon>
        <taxon>Dinosauria</taxon>
        <taxon>Saurischia</taxon>
        <taxon>Theropoda</taxon>
        <taxon>Coelurosauria</taxon>
        <taxon>Aves</taxon>
        <taxon>Neognathae</taxon>
        <taxon>Neoaves</taxon>
        <taxon>Telluraves</taxon>
        <taxon>Australaves</taxon>
        <taxon>Passeriformes</taxon>
        <taxon>Paridae</taxon>
        <taxon>Cyanistes</taxon>
    </lineage>
</organism>
<evidence type="ECO:0000256" key="5">
    <source>
        <dbReference type="ARBA" id="ARBA00023157"/>
    </source>
</evidence>
<sequence>TVNYRRAVVDDQVIVACPRIMKPVCGSDSFTYDNDCGICFCKIPVLRQVSLYV</sequence>
<reference evidence="7" key="1">
    <citation type="submission" date="2025-08" db="UniProtKB">
        <authorList>
            <consortium name="Ensembl"/>
        </authorList>
    </citation>
    <scope>IDENTIFICATION</scope>
</reference>
<keyword evidence="2" id="KW-0964">Secreted</keyword>
<keyword evidence="8" id="KW-1185">Reference proteome</keyword>
<dbReference type="Pfam" id="PF00050">
    <property type="entry name" value="Kazal_1"/>
    <property type="match status" value="1"/>
</dbReference>
<dbReference type="Gene3D" id="3.30.60.30">
    <property type="match status" value="1"/>
</dbReference>